<evidence type="ECO:0000256" key="2">
    <source>
        <dbReference type="ARBA" id="ARBA00022803"/>
    </source>
</evidence>
<dbReference type="PANTHER" id="PTHR44943">
    <property type="entry name" value="CELLULOSE SYNTHASE OPERON PROTEIN C"/>
    <property type="match status" value="1"/>
</dbReference>
<name>A0A5C6AGZ2_9BACT</name>
<gene>
    <name evidence="3" type="ORF">Pla100_18720</name>
</gene>
<evidence type="ECO:0000313" key="3">
    <source>
        <dbReference type="EMBL" id="TWT98707.1"/>
    </source>
</evidence>
<dbReference type="InterPro" id="IPR051685">
    <property type="entry name" value="Ycf3/AcsC/BcsC/TPR_MFPF"/>
</dbReference>
<dbReference type="InterPro" id="IPR019734">
    <property type="entry name" value="TPR_rpt"/>
</dbReference>
<sequence length="687" mass="78058">MNTPLSWPKKLLFGLITTLGFWLLAEALLAIAGFEPTTTTTDPLLGFSRQVPLLESYQAENGIERVQTAAGKLVWFNHQSFPAIKPDRTRRVFCVGGSTTYGRPFADGTSYSGWLRELLPLADPDTNWEVINAGGVSYASYRVAEVMQELSQYEPDLFLVYSVHNEFLERRTYEGLFETSVLNRNASAILQKTRVGSLVQQFVSSSPINSNTKARLSEEVDERLNHTVGPSDYHRDDVWQTKVIRHYEWNLERMVSIAQRSGAQIAFITPASNLKDCWPFKSESNSQSPTTPSGLSQLDKVKASWEQSDDSALVTQTNAIINSDPRCAEAHFFHGRALFQMEEFDQAEVAFLRAIDEDVCPLRATTAIAETVRRVARRHEIPLIDFETKLRQYSQERFGHSCFGRELFLDHVHPTIEVHGELAWWILEELQRTRVVGGSLPSETQKVNVQQKVFDLVDDQTRGIAFRNLAKVMHWAGKFPEAAQHAADALKLIPDDLESRFLLADCELCQGRNEESLRLYDELFDVGDFPRAYVNYAELLFEAGRLDEAKSYLIPAVLRERHRRRERAMYLLALVHLSLEEYEFALECFNQLDPAYANDSDMLFLKAEAYAGAGDQQAAIEALTRLTKSEPVNFEARYRLAVALVSQQRPVDARHQLEKAREIDPTDPRLEAITLQIQALEESLSEK</sequence>
<keyword evidence="2" id="KW-0802">TPR repeat</keyword>
<dbReference type="Gene3D" id="1.25.40.10">
    <property type="entry name" value="Tetratricopeptide repeat domain"/>
    <property type="match status" value="2"/>
</dbReference>
<dbReference type="SUPFAM" id="SSF48452">
    <property type="entry name" value="TPR-like"/>
    <property type="match status" value="2"/>
</dbReference>
<dbReference type="SMART" id="SM00028">
    <property type="entry name" value="TPR"/>
    <property type="match status" value="6"/>
</dbReference>
<dbReference type="EMBL" id="SJPM01000003">
    <property type="protein sequence ID" value="TWT98707.1"/>
    <property type="molecule type" value="Genomic_DNA"/>
</dbReference>
<keyword evidence="4" id="KW-1185">Reference proteome</keyword>
<dbReference type="InterPro" id="IPR036514">
    <property type="entry name" value="SGNH_hydro_sf"/>
</dbReference>
<keyword evidence="1" id="KW-0677">Repeat</keyword>
<dbReference type="Pfam" id="PF13432">
    <property type="entry name" value="TPR_16"/>
    <property type="match status" value="3"/>
</dbReference>
<accession>A0A5C6AGZ2</accession>
<dbReference type="PANTHER" id="PTHR44943:SF8">
    <property type="entry name" value="TPR REPEAT-CONTAINING PROTEIN MJ0263"/>
    <property type="match status" value="1"/>
</dbReference>
<organism evidence="3 4">
    <name type="scientific">Neorhodopirellula pilleata</name>
    <dbReference type="NCBI Taxonomy" id="2714738"/>
    <lineage>
        <taxon>Bacteria</taxon>
        <taxon>Pseudomonadati</taxon>
        <taxon>Planctomycetota</taxon>
        <taxon>Planctomycetia</taxon>
        <taxon>Pirellulales</taxon>
        <taxon>Pirellulaceae</taxon>
        <taxon>Neorhodopirellula</taxon>
    </lineage>
</organism>
<protein>
    <submittedName>
        <fullName evidence="3">Tetratricopeptide repeat protein</fullName>
    </submittedName>
</protein>
<reference evidence="3 4" key="1">
    <citation type="submission" date="2019-02" db="EMBL/GenBank/DDBJ databases">
        <title>Deep-cultivation of Planctomycetes and their phenomic and genomic characterization uncovers novel biology.</title>
        <authorList>
            <person name="Wiegand S."/>
            <person name="Jogler M."/>
            <person name="Boedeker C."/>
            <person name="Pinto D."/>
            <person name="Vollmers J."/>
            <person name="Rivas-Marin E."/>
            <person name="Kohn T."/>
            <person name="Peeters S.H."/>
            <person name="Heuer A."/>
            <person name="Rast P."/>
            <person name="Oberbeckmann S."/>
            <person name="Bunk B."/>
            <person name="Jeske O."/>
            <person name="Meyerdierks A."/>
            <person name="Storesund J.E."/>
            <person name="Kallscheuer N."/>
            <person name="Luecker S."/>
            <person name="Lage O.M."/>
            <person name="Pohl T."/>
            <person name="Merkel B.J."/>
            <person name="Hornburger P."/>
            <person name="Mueller R.-W."/>
            <person name="Bruemmer F."/>
            <person name="Labrenz M."/>
            <person name="Spormann A.M."/>
            <person name="Op Den Camp H."/>
            <person name="Overmann J."/>
            <person name="Amann R."/>
            <person name="Jetten M.S.M."/>
            <person name="Mascher T."/>
            <person name="Medema M.H."/>
            <person name="Devos D.P."/>
            <person name="Kaster A.-K."/>
            <person name="Ovreas L."/>
            <person name="Rohde M."/>
            <person name="Galperin M.Y."/>
            <person name="Jogler C."/>
        </authorList>
    </citation>
    <scope>NUCLEOTIDE SEQUENCE [LARGE SCALE GENOMIC DNA]</scope>
    <source>
        <strain evidence="3 4">Pla100</strain>
    </source>
</reference>
<evidence type="ECO:0000313" key="4">
    <source>
        <dbReference type="Proteomes" id="UP000316213"/>
    </source>
</evidence>
<proteinExistence type="predicted"/>
<evidence type="ECO:0000256" key="1">
    <source>
        <dbReference type="ARBA" id="ARBA00022737"/>
    </source>
</evidence>
<dbReference type="GO" id="GO:0016788">
    <property type="term" value="F:hydrolase activity, acting on ester bonds"/>
    <property type="evidence" value="ECO:0007669"/>
    <property type="project" value="UniProtKB-ARBA"/>
</dbReference>
<dbReference type="InterPro" id="IPR011990">
    <property type="entry name" value="TPR-like_helical_dom_sf"/>
</dbReference>
<comment type="caution">
    <text evidence="3">The sequence shown here is derived from an EMBL/GenBank/DDBJ whole genome shotgun (WGS) entry which is preliminary data.</text>
</comment>
<dbReference type="Gene3D" id="3.40.50.1110">
    <property type="entry name" value="SGNH hydrolase"/>
    <property type="match status" value="1"/>
</dbReference>
<dbReference type="AlphaFoldDB" id="A0A5C6AGZ2"/>
<dbReference type="SUPFAM" id="SSF52266">
    <property type="entry name" value="SGNH hydrolase"/>
    <property type="match status" value="1"/>
</dbReference>
<dbReference type="Proteomes" id="UP000316213">
    <property type="component" value="Unassembled WGS sequence"/>
</dbReference>